<dbReference type="PANTHER" id="PTHR22726">
    <property type="entry name" value="METALLOENDOPEPTIDASE OMA1"/>
    <property type="match status" value="1"/>
</dbReference>
<reference evidence="10 11" key="1">
    <citation type="submission" date="2018-03" db="EMBL/GenBank/DDBJ databases">
        <title>Genome sequencing of Ottowia sp.</title>
        <authorList>
            <person name="Kim S.-J."/>
            <person name="Heo J."/>
            <person name="Kwon S.-W."/>
        </authorList>
    </citation>
    <scope>NUCLEOTIDE SEQUENCE [LARGE SCALE GENOMIC DNA]</scope>
    <source>
        <strain evidence="10 11">KADR8-3</strain>
    </source>
</reference>
<keyword evidence="2" id="KW-0645">Protease</keyword>
<evidence type="ECO:0000256" key="5">
    <source>
        <dbReference type="ARBA" id="ARBA00022833"/>
    </source>
</evidence>
<dbReference type="InterPro" id="IPR001915">
    <property type="entry name" value="Peptidase_M48"/>
</dbReference>
<dbReference type="Gene3D" id="1.25.40.10">
    <property type="entry name" value="Tetratricopeptide repeat domain"/>
    <property type="match status" value="1"/>
</dbReference>
<feature type="compositionally biased region" description="Low complexity" evidence="7">
    <location>
        <begin position="17"/>
        <end position="37"/>
    </location>
</feature>
<name>A0A2S0MJB5_9BURK</name>
<dbReference type="GO" id="GO:0004222">
    <property type="term" value="F:metalloendopeptidase activity"/>
    <property type="evidence" value="ECO:0007669"/>
    <property type="project" value="InterPro"/>
</dbReference>
<evidence type="ECO:0000313" key="10">
    <source>
        <dbReference type="EMBL" id="AVO35956.1"/>
    </source>
</evidence>
<evidence type="ECO:0000256" key="1">
    <source>
        <dbReference type="ARBA" id="ARBA00001947"/>
    </source>
</evidence>
<evidence type="ECO:0000256" key="6">
    <source>
        <dbReference type="ARBA" id="ARBA00023049"/>
    </source>
</evidence>
<feature type="region of interest" description="Disordered" evidence="7">
    <location>
        <begin position="17"/>
        <end position="43"/>
    </location>
</feature>
<keyword evidence="3" id="KW-0479">Metal-binding</keyword>
<dbReference type="InterPro" id="IPR011990">
    <property type="entry name" value="TPR-like_helical_dom_sf"/>
</dbReference>
<dbReference type="Gene3D" id="3.30.2010.10">
    <property type="entry name" value="Metalloproteases ('zincins'), catalytic domain"/>
    <property type="match status" value="1"/>
</dbReference>
<comment type="cofactor">
    <cofactor evidence="1">
        <name>Zn(2+)</name>
        <dbReference type="ChEBI" id="CHEBI:29105"/>
    </cofactor>
</comment>
<sequence length="542" mass="56997">MAAGALLGLGALIAPPLSAQPTSTPTPGTTRAPAGLPSLGDAGDMTTLEERKLGDAIAGELYRDPDYLDDPILGEYVDGVWRQLLAGAKARGELSPELEERFAWVVLMGRDRTINAFALPGGYFGLHTGLVGAVASRDELASVLAHEISHITQRHIARLIGQQTRQAPMMMAAMILGAIAATKNPQAGMALAVGGQAAVIQQQLNFSRDMEREADRIGYGVLGQSGFAPSGFVSMFEKLQAASRINDNGDWPYLRSHPLTTQRIADMQQRQQGQGRAATPPTDYEALLLAGRARVLGRPGVDVLRAWAAEPAQPGFDSQPLPKRAGALYAAAMAQAQLRDLPKAQALAAQLAHAVAGDARGLRQARLLQADLALQAGQPAKALEWLPANASGTASGALTGTGTGDAPAPPASSPISAAHGQAGRAALLMRAQALTATQRAGDAVSALQPWVSDHPQDAGAWQALSAAYGSQGQTLRALRAQGEVAMSHMDYAGAVDRWRAAQDFSRTQMGGGDLIEASIVDTRLRTAQAALKQQREDELKRR</sequence>
<dbReference type="GO" id="GO:0051603">
    <property type="term" value="P:proteolysis involved in protein catabolic process"/>
    <property type="evidence" value="ECO:0007669"/>
    <property type="project" value="TreeGrafter"/>
</dbReference>
<evidence type="ECO:0000259" key="9">
    <source>
        <dbReference type="Pfam" id="PF01435"/>
    </source>
</evidence>
<dbReference type="Pfam" id="PF01435">
    <property type="entry name" value="Peptidase_M48"/>
    <property type="match status" value="1"/>
</dbReference>
<evidence type="ECO:0000256" key="4">
    <source>
        <dbReference type="ARBA" id="ARBA00022801"/>
    </source>
</evidence>
<protein>
    <submittedName>
        <fullName evidence="10">Peptidase M48</fullName>
    </submittedName>
</protein>
<dbReference type="KEGG" id="otk:C6570_03755"/>
<keyword evidence="4" id="KW-0378">Hydrolase</keyword>
<keyword evidence="5" id="KW-0862">Zinc</keyword>
<evidence type="ECO:0000256" key="2">
    <source>
        <dbReference type="ARBA" id="ARBA00022670"/>
    </source>
</evidence>
<dbReference type="GO" id="GO:0016020">
    <property type="term" value="C:membrane"/>
    <property type="evidence" value="ECO:0007669"/>
    <property type="project" value="TreeGrafter"/>
</dbReference>
<accession>A0A2S0MJB5</accession>
<organism evidence="10 11">
    <name type="scientific">Ottowia oryzae</name>
    <dbReference type="NCBI Taxonomy" id="2109914"/>
    <lineage>
        <taxon>Bacteria</taxon>
        <taxon>Pseudomonadati</taxon>
        <taxon>Pseudomonadota</taxon>
        <taxon>Betaproteobacteria</taxon>
        <taxon>Burkholderiales</taxon>
        <taxon>Comamonadaceae</taxon>
        <taxon>Ottowia</taxon>
    </lineage>
</organism>
<proteinExistence type="predicted"/>
<feature type="region of interest" description="Disordered" evidence="7">
    <location>
        <begin position="396"/>
        <end position="419"/>
    </location>
</feature>
<dbReference type="InterPro" id="IPR051156">
    <property type="entry name" value="Mito/Outer_Membr_Metalloprot"/>
</dbReference>
<dbReference type="GO" id="GO:0046872">
    <property type="term" value="F:metal ion binding"/>
    <property type="evidence" value="ECO:0007669"/>
    <property type="project" value="UniProtKB-KW"/>
</dbReference>
<feature type="compositionally biased region" description="Low complexity" evidence="7">
    <location>
        <begin position="396"/>
        <end position="406"/>
    </location>
</feature>
<dbReference type="Proteomes" id="UP000239709">
    <property type="component" value="Chromosome"/>
</dbReference>
<evidence type="ECO:0000256" key="7">
    <source>
        <dbReference type="SAM" id="MobiDB-lite"/>
    </source>
</evidence>
<dbReference type="PANTHER" id="PTHR22726:SF1">
    <property type="entry name" value="METALLOENDOPEPTIDASE OMA1, MITOCHONDRIAL"/>
    <property type="match status" value="1"/>
</dbReference>
<gene>
    <name evidence="10" type="ORF">C6570_03755</name>
</gene>
<keyword evidence="11" id="KW-1185">Reference proteome</keyword>
<dbReference type="OrthoDB" id="9810445at2"/>
<evidence type="ECO:0000256" key="3">
    <source>
        <dbReference type="ARBA" id="ARBA00022723"/>
    </source>
</evidence>
<feature type="domain" description="Peptidase M48" evidence="9">
    <location>
        <begin position="105"/>
        <end position="270"/>
    </location>
</feature>
<evidence type="ECO:0000313" key="11">
    <source>
        <dbReference type="Proteomes" id="UP000239709"/>
    </source>
</evidence>
<keyword evidence="6" id="KW-0482">Metalloprotease</keyword>
<evidence type="ECO:0000256" key="8">
    <source>
        <dbReference type="SAM" id="SignalP"/>
    </source>
</evidence>
<dbReference type="EMBL" id="CP027666">
    <property type="protein sequence ID" value="AVO35956.1"/>
    <property type="molecule type" value="Genomic_DNA"/>
</dbReference>
<feature type="chain" id="PRO_5015663850" evidence="8">
    <location>
        <begin position="20"/>
        <end position="542"/>
    </location>
</feature>
<feature type="signal peptide" evidence="8">
    <location>
        <begin position="1"/>
        <end position="19"/>
    </location>
</feature>
<dbReference type="AlphaFoldDB" id="A0A2S0MJB5"/>
<keyword evidence="8" id="KW-0732">Signal</keyword>